<keyword evidence="2" id="KW-1185">Reference proteome</keyword>
<name>A0A8J1XK09_OWEFU</name>
<dbReference type="EMBL" id="CAIIXF020000002">
    <property type="protein sequence ID" value="CAH1777719.1"/>
    <property type="molecule type" value="Genomic_DNA"/>
</dbReference>
<reference evidence="1" key="1">
    <citation type="submission" date="2022-03" db="EMBL/GenBank/DDBJ databases">
        <authorList>
            <person name="Martin C."/>
        </authorList>
    </citation>
    <scope>NUCLEOTIDE SEQUENCE</scope>
</reference>
<organism evidence="1 2">
    <name type="scientific">Owenia fusiformis</name>
    <name type="common">Polychaete worm</name>
    <dbReference type="NCBI Taxonomy" id="6347"/>
    <lineage>
        <taxon>Eukaryota</taxon>
        <taxon>Metazoa</taxon>
        <taxon>Spiralia</taxon>
        <taxon>Lophotrochozoa</taxon>
        <taxon>Annelida</taxon>
        <taxon>Polychaeta</taxon>
        <taxon>Sedentaria</taxon>
        <taxon>Canalipalpata</taxon>
        <taxon>Sabellida</taxon>
        <taxon>Oweniida</taxon>
        <taxon>Oweniidae</taxon>
        <taxon>Owenia</taxon>
    </lineage>
</organism>
<dbReference type="OrthoDB" id="6080132at2759"/>
<dbReference type="AlphaFoldDB" id="A0A8J1XK09"/>
<evidence type="ECO:0000313" key="2">
    <source>
        <dbReference type="Proteomes" id="UP000749559"/>
    </source>
</evidence>
<gene>
    <name evidence="1" type="ORF">OFUS_LOCUS4719</name>
</gene>
<protein>
    <submittedName>
        <fullName evidence="1">Uncharacterized protein</fullName>
    </submittedName>
</protein>
<proteinExistence type="predicted"/>
<sequence>MSSLRVPSGRLHTFGPVGLELQTDDDAYLSAKNFRKPVHPPGSPARNMPSADHNKRQKTFVNVEVRNFKYWGELRRTKTEIKRTPISQEDIQREKMAINYDRRRMHTEPAEMNPEDFLKKLTLGNQAISAFKGPSVGKAKKPLGNRLLKSLTAKKNTGSQS</sequence>
<accession>A0A8J1XK09</accession>
<dbReference type="Proteomes" id="UP000749559">
    <property type="component" value="Unassembled WGS sequence"/>
</dbReference>
<comment type="caution">
    <text evidence="1">The sequence shown here is derived from an EMBL/GenBank/DDBJ whole genome shotgun (WGS) entry which is preliminary data.</text>
</comment>
<evidence type="ECO:0000313" key="1">
    <source>
        <dbReference type="EMBL" id="CAH1777719.1"/>
    </source>
</evidence>